<dbReference type="GO" id="GO:0005737">
    <property type="term" value="C:cytoplasm"/>
    <property type="evidence" value="ECO:0007669"/>
    <property type="project" value="TreeGrafter"/>
</dbReference>
<feature type="region of interest" description="Disordered" evidence="5">
    <location>
        <begin position="244"/>
        <end position="270"/>
    </location>
</feature>
<dbReference type="EMBL" id="CACSLK010031421">
    <property type="protein sequence ID" value="CAA0838677.1"/>
    <property type="molecule type" value="Genomic_DNA"/>
</dbReference>
<evidence type="ECO:0000313" key="8">
    <source>
        <dbReference type="Proteomes" id="UP001153555"/>
    </source>
</evidence>
<evidence type="ECO:0000256" key="3">
    <source>
        <dbReference type="ARBA" id="ARBA00022833"/>
    </source>
</evidence>
<dbReference type="Proteomes" id="UP001153555">
    <property type="component" value="Unassembled WGS sequence"/>
</dbReference>
<dbReference type="Pfam" id="PF00641">
    <property type="entry name" value="Zn_ribbon_RanBP"/>
    <property type="match status" value="2"/>
</dbReference>
<gene>
    <name evidence="7" type="ORF">SHERM_05255</name>
</gene>
<feature type="domain" description="RanBP2-type" evidence="6">
    <location>
        <begin position="340"/>
        <end position="369"/>
    </location>
</feature>
<dbReference type="AlphaFoldDB" id="A0A9N7RP67"/>
<feature type="domain" description="RanBP2-type" evidence="6">
    <location>
        <begin position="373"/>
        <end position="402"/>
    </location>
</feature>
<dbReference type="PROSITE" id="PS01358">
    <property type="entry name" value="ZF_RANBP2_1"/>
    <property type="match status" value="2"/>
</dbReference>
<dbReference type="Gene3D" id="4.10.1060.10">
    <property type="entry name" value="Zinc finger, RanBP2-type"/>
    <property type="match status" value="3"/>
</dbReference>
<dbReference type="InterPro" id="IPR001876">
    <property type="entry name" value="Znf_RanBP2"/>
</dbReference>
<keyword evidence="2 4" id="KW-0863">Zinc-finger</keyword>
<evidence type="ECO:0000256" key="5">
    <source>
        <dbReference type="SAM" id="MobiDB-lite"/>
    </source>
</evidence>
<keyword evidence="8" id="KW-1185">Reference proteome</keyword>
<dbReference type="GO" id="GO:0008270">
    <property type="term" value="F:zinc ion binding"/>
    <property type="evidence" value="ECO:0007669"/>
    <property type="project" value="UniProtKB-KW"/>
</dbReference>
<evidence type="ECO:0000256" key="4">
    <source>
        <dbReference type="PROSITE-ProRule" id="PRU00322"/>
    </source>
</evidence>
<dbReference type="GO" id="GO:0003729">
    <property type="term" value="F:mRNA binding"/>
    <property type="evidence" value="ECO:0007669"/>
    <property type="project" value="TreeGrafter"/>
</dbReference>
<comment type="caution">
    <text evidence="7">The sequence shown here is derived from an EMBL/GenBank/DDBJ whole genome shotgun (WGS) entry which is preliminary data.</text>
</comment>
<dbReference type="PANTHER" id="PTHR23111">
    <property type="entry name" value="ZINC FINGER PROTEIN"/>
    <property type="match status" value="1"/>
</dbReference>
<dbReference type="SUPFAM" id="SSF90209">
    <property type="entry name" value="Ran binding protein zinc finger-like"/>
    <property type="match status" value="2"/>
</dbReference>
<evidence type="ECO:0000256" key="2">
    <source>
        <dbReference type="ARBA" id="ARBA00022771"/>
    </source>
</evidence>
<dbReference type="InterPro" id="IPR036443">
    <property type="entry name" value="Znf_RanBP2_sf"/>
</dbReference>
<dbReference type="PANTHER" id="PTHR23111:SF40">
    <property type="entry name" value="RNA-BINDING PROTEIN INVOLVED IN HETEROCHROMATIN ASSEMBLY-RELATED"/>
    <property type="match status" value="1"/>
</dbReference>
<dbReference type="SMART" id="SM00547">
    <property type="entry name" value="ZnF_RBZ"/>
    <property type="match status" value="3"/>
</dbReference>
<sequence>MATSRLFTLLGPSFLRSSRSCRQAPSVNYSRSCLIPSLRFERYSSSALALDSGSSTLSDAPTPAVPAHPWPEWVNFVDRLKAKGYLTQIGAVSDHGGGGGSDSEGLVDYKDMKMVKDACLSFGRDRYDIFKSLSSQDIQIIVEKGCPNLFRKAVNSAKRLRAHLDLDEADVCSSCNLRESCDRAYVILNDSEAAAPRTVDVVRILLLYALDPVVISGENKPSSPGRELLESSVKKLLSQLIELGDTQPDPDLPKPATVTSQRKKQPNDLPVNISSKHVEMKRRDWVCKDNVIVEKAPKVMILCATNYCRCNFLNFARNTRCRQCDLEVNKSVPNDETKMKKGDWNCPSCSFMNFASKRQCHRCQAPRLQRQLKEGDWECPECDFMNFGRNASCKRCNHKRPGENAVDRGTWKKPY</sequence>
<proteinExistence type="predicted"/>
<protein>
    <submittedName>
        <fullName evidence="7">Zinc finger (Ran-binding) family protein</fullName>
    </submittedName>
</protein>
<name>A0A9N7RP67_STRHE</name>
<reference evidence="7" key="1">
    <citation type="submission" date="2019-12" db="EMBL/GenBank/DDBJ databases">
        <authorList>
            <person name="Scholes J."/>
        </authorList>
    </citation>
    <scope>NUCLEOTIDE SEQUENCE</scope>
</reference>
<accession>A0A9N7RP67</accession>
<dbReference type="OrthoDB" id="448399at2759"/>
<keyword evidence="3" id="KW-0862">Zinc</keyword>
<keyword evidence="1" id="KW-0479">Metal-binding</keyword>
<evidence type="ECO:0000256" key="1">
    <source>
        <dbReference type="ARBA" id="ARBA00022723"/>
    </source>
</evidence>
<evidence type="ECO:0000313" key="7">
    <source>
        <dbReference type="EMBL" id="CAA0838677.1"/>
    </source>
</evidence>
<dbReference type="PROSITE" id="PS50199">
    <property type="entry name" value="ZF_RANBP2_2"/>
    <property type="match status" value="2"/>
</dbReference>
<organism evidence="7 8">
    <name type="scientific">Striga hermonthica</name>
    <name type="common">Purple witchweed</name>
    <name type="synonym">Buchnera hermonthica</name>
    <dbReference type="NCBI Taxonomy" id="68872"/>
    <lineage>
        <taxon>Eukaryota</taxon>
        <taxon>Viridiplantae</taxon>
        <taxon>Streptophyta</taxon>
        <taxon>Embryophyta</taxon>
        <taxon>Tracheophyta</taxon>
        <taxon>Spermatophyta</taxon>
        <taxon>Magnoliopsida</taxon>
        <taxon>eudicotyledons</taxon>
        <taxon>Gunneridae</taxon>
        <taxon>Pentapetalae</taxon>
        <taxon>asterids</taxon>
        <taxon>lamiids</taxon>
        <taxon>Lamiales</taxon>
        <taxon>Orobanchaceae</taxon>
        <taxon>Buchnereae</taxon>
        <taxon>Striga</taxon>
    </lineage>
</organism>
<evidence type="ECO:0000259" key="6">
    <source>
        <dbReference type="PROSITE" id="PS50199"/>
    </source>
</evidence>